<dbReference type="InParanoid" id="F8QDG7"/>
<accession>F8QDG7</accession>
<dbReference type="EMBL" id="GL945491">
    <property type="protein sequence ID" value="EGN93638.1"/>
    <property type="molecule type" value="Genomic_DNA"/>
</dbReference>
<evidence type="ECO:0000313" key="2">
    <source>
        <dbReference type="Proteomes" id="UP000008063"/>
    </source>
</evidence>
<proteinExistence type="predicted"/>
<evidence type="ECO:0000313" key="1">
    <source>
        <dbReference type="EMBL" id="EGN93638.1"/>
    </source>
</evidence>
<dbReference type="AlphaFoldDB" id="F8QDG7"/>
<dbReference type="eggNOG" id="ENOG502R0SI">
    <property type="taxonomic scope" value="Eukaryota"/>
</dbReference>
<organism evidence="2">
    <name type="scientific">Serpula lacrymans var. lacrymans (strain S7.3)</name>
    <name type="common">Dry rot fungus</name>
    <dbReference type="NCBI Taxonomy" id="936435"/>
    <lineage>
        <taxon>Eukaryota</taxon>
        <taxon>Fungi</taxon>
        <taxon>Dikarya</taxon>
        <taxon>Basidiomycota</taxon>
        <taxon>Agaricomycotina</taxon>
        <taxon>Agaricomycetes</taxon>
        <taxon>Agaricomycetidae</taxon>
        <taxon>Boletales</taxon>
        <taxon>Coniophorineae</taxon>
        <taxon>Serpulaceae</taxon>
        <taxon>Serpula</taxon>
    </lineage>
</organism>
<name>F8QDG7_SERL3</name>
<reference evidence="2" key="1">
    <citation type="journal article" date="2011" name="Science">
        <title>The plant cell wall-decomposing machinery underlies the functional diversity of forest fungi.</title>
        <authorList>
            <person name="Eastwood D.C."/>
            <person name="Floudas D."/>
            <person name="Binder M."/>
            <person name="Majcherczyk A."/>
            <person name="Schneider P."/>
            <person name="Aerts A."/>
            <person name="Asiegbu F.O."/>
            <person name="Baker S.E."/>
            <person name="Barry K."/>
            <person name="Bendiksby M."/>
            <person name="Blumentritt M."/>
            <person name="Coutinho P.M."/>
            <person name="Cullen D."/>
            <person name="de Vries R.P."/>
            <person name="Gathman A."/>
            <person name="Goodell B."/>
            <person name="Henrissat B."/>
            <person name="Ihrmark K."/>
            <person name="Kauserud H."/>
            <person name="Kohler A."/>
            <person name="LaButti K."/>
            <person name="Lapidus A."/>
            <person name="Lavin J.L."/>
            <person name="Lee Y.-H."/>
            <person name="Lindquist E."/>
            <person name="Lilly W."/>
            <person name="Lucas S."/>
            <person name="Morin E."/>
            <person name="Murat C."/>
            <person name="Oguiza J.A."/>
            <person name="Park J."/>
            <person name="Pisabarro A.G."/>
            <person name="Riley R."/>
            <person name="Rosling A."/>
            <person name="Salamov A."/>
            <person name="Schmidt O."/>
            <person name="Schmutz J."/>
            <person name="Skrede I."/>
            <person name="Stenlid J."/>
            <person name="Wiebenga A."/>
            <person name="Xie X."/>
            <person name="Kuees U."/>
            <person name="Hibbett D.S."/>
            <person name="Hoffmeister D."/>
            <person name="Hoegberg N."/>
            <person name="Martin F."/>
            <person name="Grigoriev I.V."/>
            <person name="Watkinson S.C."/>
        </authorList>
    </citation>
    <scope>NUCLEOTIDE SEQUENCE [LARGE SCALE GENOMIC DNA]</scope>
    <source>
        <strain evidence="2">strain S7.3</strain>
    </source>
</reference>
<dbReference type="OMA" id="AYITRDY"/>
<keyword evidence="2" id="KW-1185">Reference proteome</keyword>
<dbReference type="OrthoDB" id="3165318at2759"/>
<sequence>MSTFVRNLTIRTHDLGHAATLLLTFDKDVEGIYKDYFPVVWHVVAFGAKGSYAMHATYTNQLTFLKPQVDSGSIIGAETYIDINYNQSTTLTEEEGVFYFSSPTTGKENYVIALNETGSPQDLAIGIWPLCFKDSDGRDQLPTSALYFDSVRDKSNVTAQFIPILRAYITSDYKETDILRSPIKTKVIWEVNLAELKETTSWNLSINNTDEYKITPS</sequence>
<protein>
    <submittedName>
        <fullName evidence="1">Uncharacterized protein</fullName>
    </submittedName>
</protein>
<dbReference type="Proteomes" id="UP000008063">
    <property type="component" value="Unassembled WGS sequence"/>
</dbReference>
<dbReference type="HOGENOM" id="CLU_103053_1_0_1"/>
<gene>
    <name evidence="1" type="ORF">SERLA73DRAFT_163421</name>
</gene>